<dbReference type="EMBL" id="JAEUBG010004496">
    <property type="protein sequence ID" value="KAH3681277.1"/>
    <property type="molecule type" value="Genomic_DNA"/>
</dbReference>
<dbReference type="PANTHER" id="PTHR40621:SF8">
    <property type="entry name" value="AP-1-LIKE TRANSCRIPTION FACTOR YAP3"/>
    <property type="match status" value="1"/>
</dbReference>
<dbReference type="Proteomes" id="UP000774326">
    <property type="component" value="Unassembled WGS sequence"/>
</dbReference>
<keyword evidence="2" id="KW-0539">Nucleus</keyword>
<dbReference type="PROSITE" id="PS00036">
    <property type="entry name" value="BZIP_BASIC"/>
    <property type="match status" value="1"/>
</dbReference>
<evidence type="ECO:0000313" key="6">
    <source>
        <dbReference type="Proteomes" id="UP000774326"/>
    </source>
</evidence>
<dbReference type="PROSITE" id="PS50217">
    <property type="entry name" value="BZIP"/>
    <property type="match status" value="1"/>
</dbReference>
<comment type="subcellular location">
    <subcellularLocation>
        <location evidence="1">Nucleus</location>
    </subcellularLocation>
</comment>
<proteinExistence type="predicted"/>
<dbReference type="AlphaFoldDB" id="A0A9P8PZX3"/>
<dbReference type="InterPro" id="IPR046347">
    <property type="entry name" value="bZIP_sf"/>
</dbReference>
<feature type="region of interest" description="Disordered" evidence="3">
    <location>
        <begin position="131"/>
        <end position="176"/>
    </location>
</feature>
<dbReference type="Gene3D" id="1.20.5.170">
    <property type="match status" value="1"/>
</dbReference>
<protein>
    <recommendedName>
        <fullName evidence="4">BZIP domain-containing protein</fullName>
    </recommendedName>
</protein>
<accession>A0A9P8PZX3</accession>
<reference evidence="5" key="2">
    <citation type="submission" date="2021-01" db="EMBL/GenBank/DDBJ databases">
        <authorList>
            <person name="Schikora-Tamarit M.A."/>
        </authorList>
    </citation>
    <scope>NUCLEOTIDE SEQUENCE</scope>
    <source>
        <strain evidence="5">CBS2887</strain>
    </source>
</reference>
<feature type="compositionally biased region" description="Polar residues" evidence="3">
    <location>
        <begin position="106"/>
        <end position="117"/>
    </location>
</feature>
<dbReference type="SMART" id="SM00338">
    <property type="entry name" value="BRLZ"/>
    <property type="match status" value="1"/>
</dbReference>
<evidence type="ECO:0000259" key="4">
    <source>
        <dbReference type="PROSITE" id="PS50217"/>
    </source>
</evidence>
<sequence length="343" mass="39689">MNYNYNNAHEQQFQQQQQQLWAQQFPGVDTDSFEKQQQHPHIMSEAGSHTTINPHQALDDCIIKNEDCDVIDNQLFNSENLKNFQFQFNGGLNEQIPDNFPHFETHSASNSSDISQSPINLTTEATRSLPDASKLTYPSPQHSQANQQSNDESLSEEELMKRRKAQNRAAQRAFRERKEMKLKELEDKLDQSEKNRSELLNQLDELRKRNIVVQAENKILLQNTNGNLPMELDTKEHNGEFSFPTKDSFYSNHSAFIRDNRLSKFQHNINHYTHDGYTEITLGINGVWEFVNEYNEKNDEDVDANLVLFRLKGKEVCKVNGPAYDLCVVIDTLKEVAEDQSSH</sequence>
<keyword evidence="6" id="KW-1185">Reference proteome</keyword>
<organism evidence="5 6">
    <name type="scientific">Wickerhamomyces pijperi</name>
    <name type="common">Yeast</name>
    <name type="synonym">Pichia pijperi</name>
    <dbReference type="NCBI Taxonomy" id="599730"/>
    <lineage>
        <taxon>Eukaryota</taxon>
        <taxon>Fungi</taxon>
        <taxon>Dikarya</taxon>
        <taxon>Ascomycota</taxon>
        <taxon>Saccharomycotina</taxon>
        <taxon>Saccharomycetes</taxon>
        <taxon>Phaffomycetales</taxon>
        <taxon>Wickerhamomycetaceae</taxon>
        <taxon>Wickerhamomyces</taxon>
    </lineage>
</organism>
<feature type="region of interest" description="Disordered" evidence="3">
    <location>
        <begin position="95"/>
        <end position="117"/>
    </location>
</feature>
<dbReference type="PANTHER" id="PTHR40621">
    <property type="entry name" value="TRANSCRIPTION FACTOR KAPC-RELATED"/>
    <property type="match status" value="1"/>
</dbReference>
<dbReference type="GO" id="GO:0090575">
    <property type="term" value="C:RNA polymerase II transcription regulator complex"/>
    <property type="evidence" value="ECO:0007669"/>
    <property type="project" value="TreeGrafter"/>
</dbReference>
<evidence type="ECO:0000256" key="1">
    <source>
        <dbReference type="ARBA" id="ARBA00004123"/>
    </source>
</evidence>
<dbReference type="InterPro" id="IPR004827">
    <property type="entry name" value="bZIP"/>
</dbReference>
<dbReference type="GO" id="GO:0001228">
    <property type="term" value="F:DNA-binding transcription activator activity, RNA polymerase II-specific"/>
    <property type="evidence" value="ECO:0007669"/>
    <property type="project" value="TreeGrafter"/>
</dbReference>
<dbReference type="GO" id="GO:0000976">
    <property type="term" value="F:transcription cis-regulatory region binding"/>
    <property type="evidence" value="ECO:0007669"/>
    <property type="project" value="InterPro"/>
</dbReference>
<dbReference type="SUPFAM" id="SSF57959">
    <property type="entry name" value="Leucine zipper domain"/>
    <property type="match status" value="1"/>
</dbReference>
<name>A0A9P8PZX3_WICPI</name>
<gene>
    <name evidence="5" type="ORF">WICPIJ_007763</name>
</gene>
<dbReference type="CDD" id="cd14688">
    <property type="entry name" value="bZIP_YAP"/>
    <property type="match status" value="1"/>
</dbReference>
<reference evidence="5" key="1">
    <citation type="journal article" date="2021" name="Open Biol.">
        <title>Shared evolutionary footprints suggest mitochondrial oxidative damage underlies multiple complex I losses in fungi.</title>
        <authorList>
            <person name="Schikora-Tamarit M.A."/>
            <person name="Marcet-Houben M."/>
            <person name="Nosek J."/>
            <person name="Gabaldon T."/>
        </authorList>
    </citation>
    <scope>NUCLEOTIDE SEQUENCE</scope>
    <source>
        <strain evidence="5">CBS2887</strain>
    </source>
</reference>
<feature type="compositionally biased region" description="Polar residues" evidence="3">
    <location>
        <begin position="136"/>
        <end position="152"/>
    </location>
</feature>
<dbReference type="OrthoDB" id="4940293at2759"/>
<dbReference type="InterPro" id="IPR050936">
    <property type="entry name" value="AP-1-like"/>
</dbReference>
<comment type="caution">
    <text evidence="5">The sequence shown here is derived from an EMBL/GenBank/DDBJ whole genome shotgun (WGS) entry which is preliminary data.</text>
</comment>
<evidence type="ECO:0000256" key="2">
    <source>
        <dbReference type="ARBA" id="ARBA00023242"/>
    </source>
</evidence>
<feature type="domain" description="BZIP" evidence="4">
    <location>
        <begin position="157"/>
        <end position="209"/>
    </location>
</feature>
<evidence type="ECO:0000256" key="3">
    <source>
        <dbReference type="SAM" id="MobiDB-lite"/>
    </source>
</evidence>
<evidence type="ECO:0000313" key="5">
    <source>
        <dbReference type="EMBL" id="KAH3681277.1"/>
    </source>
</evidence>